<comment type="caution">
    <text evidence="1">The sequence shown here is derived from an EMBL/GenBank/DDBJ whole genome shotgun (WGS) entry which is preliminary data.</text>
</comment>
<evidence type="ECO:0000313" key="2">
    <source>
        <dbReference type="Proteomes" id="UP000777438"/>
    </source>
</evidence>
<proteinExistence type="predicted"/>
<evidence type="ECO:0000313" key="1">
    <source>
        <dbReference type="EMBL" id="KAH6887602.1"/>
    </source>
</evidence>
<dbReference type="Pfam" id="PF20174">
    <property type="entry name" value="DUF6540"/>
    <property type="match status" value="1"/>
</dbReference>
<protein>
    <submittedName>
        <fullName evidence="1">Uncharacterized protein</fullName>
    </submittedName>
</protein>
<dbReference type="AlphaFoldDB" id="A0A9P8W1D2"/>
<organism evidence="1 2">
    <name type="scientific">Thelonectria olida</name>
    <dbReference type="NCBI Taxonomy" id="1576542"/>
    <lineage>
        <taxon>Eukaryota</taxon>
        <taxon>Fungi</taxon>
        <taxon>Dikarya</taxon>
        <taxon>Ascomycota</taxon>
        <taxon>Pezizomycotina</taxon>
        <taxon>Sordariomycetes</taxon>
        <taxon>Hypocreomycetidae</taxon>
        <taxon>Hypocreales</taxon>
        <taxon>Nectriaceae</taxon>
        <taxon>Thelonectria</taxon>
    </lineage>
</organism>
<dbReference type="OrthoDB" id="2999773at2759"/>
<name>A0A9P8W1D2_9HYPO</name>
<sequence>MPRTIYLIVYNSRLFPAHWSFWIPSLSDPTIGKRIQATGNALTGFTVAFERNYDIEATNRAHELVALTEVDDIYIDDGDSCKGGPESTDTRPIDRLEEVALSVPAPGPSLVSSTSAAPRRRAEIKNCQTWLRGVVQKLIEEKMMDGKALDILDRAPKN</sequence>
<reference evidence="1 2" key="1">
    <citation type="journal article" date="2021" name="Nat. Commun.">
        <title>Genetic determinants of endophytism in the Arabidopsis root mycobiome.</title>
        <authorList>
            <person name="Mesny F."/>
            <person name="Miyauchi S."/>
            <person name="Thiergart T."/>
            <person name="Pickel B."/>
            <person name="Atanasova L."/>
            <person name="Karlsson M."/>
            <person name="Huettel B."/>
            <person name="Barry K.W."/>
            <person name="Haridas S."/>
            <person name="Chen C."/>
            <person name="Bauer D."/>
            <person name="Andreopoulos W."/>
            <person name="Pangilinan J."/>
            <person name="LaButti K."/>
            <person name="Riley R."/>
            <person name="Lipzen A."/>
            <person name="Clum A."/>
            <person name="Drula E."/>
            <person name="Henrissat B."/>
            <person name="Kohler A."/>
            <person name="Grigoriev I.V."/>
            <person name="Martin F.M."/>
            <person name="Hacquard S."/>
        </authorList>
    </citation>
    <scope>NUCLEOTIDE SEQUENCE [LARGE SCALE GENOMIC DNA]</scope>
    <source>
        <strain evidence="1 2">MPI-CAGE-CH-0241</strain>
    </source>
</reference>
<dbReference type="Proteomes" id="UP000777438">
    <property type="component" value="Unassembled WGS sequence"/>
</dbReference>
<gene>
    <name evidence="1" type="ORF">B0T10DRAFT_490074</name>
</gene>
<keyword evidence="2" id="KW-1185">Reference proteome</keyword>
<dbReference type="EMBL" id="JAGPYM010000014">
    <property type="protein sequence ID" value="KAH6887602.1"/>
    <property type="molecule type" value="Genomic_DNA"/>
</dbReference>
<dbReference type="InterPro" id="IPR046670">
    <property type="entry name" value="DUF6540"/>
</dbReference>
<accession>A0A9P8W1D2</accession>